<dbReference type="Gene3D" id="3.40.50.2300">
    <property type="match status" value="1"/>
</dbReference>
<dbReference type="PANTHER" id="PTHR45339:SF1">
    <property type="entry name" value="HYBRID SIGNAL TRANSDUCTION HISTIDINE KINASE J"/>
    <property type="match status" value="1"/>
</dbReference>
<proteinExistence type="predicted"/>
<feature type="domain" description="HAMP" evidence="15">
    <location>
        <begin position="574"/>
        <end position="626"/>
    </location>
</feature>
<keyword evidence="9" id="KW-0902">Two-component regulatory system</keyword>
<feature type="compositionally biased region" description="Low complexity" evidence="12">
    <location>
        <begin position="1152"/>
        <end position="1164"/>
    </location>
</feature>
<evidence type="ECO:0000256" key="10">
    <source>
        <dbReference type="PROSITE-ProRule" id="PRU00169"/>
    </source>
</evidence>
<dbReference type="RefSeq" id="WP_380226030.1">
    <property type="nucleotide sequence ID" value="NZ_JBHSOF010000016.1"/>
</dbReference>
<evidence type="ECO:0000256" key="1">
    <source>
        <dbReference type="ARBA" id="ARBA00000085"/>
    </source>
</evidence>
<dbReference type="InterPro" id="IPR003594">
    <property type="entry name" value="HATPase_dom"/>
</dbReference>
<dbReference type="SUPFAM" id="SSF55874">
    <property type="entry name" value="ATPase domain of HSP90 chaperone/DNA topoisomerase II/histidine kinase"/>
    <property type="match status" value="1"/>
</dbReference>
<feature type="domain" description="HAMP" evidence="15">
    <location>
        <begin position="482"/>
        <end position="534"/>
    </location>
</feature>
<keyword evidence="8" id="KW-0472">Membrane</keyword>
<evidence type="ECO:0000256" key="7">
    <source>
        <dbReference type="ARBA" id="ARBA00022777"/>
    </source>
</evidence>
<organism evidence="16 17">
    <name type="scientific">Kitasatospora misakiensis</name>
    <dbReference type="NCBI Taxonomy" id="67330"/>
    <lineage>
        <taxon>Bacteria</taxon>
        <taxon>Bacillati</taxon>
        <taxon>Actinomycetota</taxon>
        <taxon>Actinomycetes</taxon>
        <taxon>Kitasatosporales</taxon>
        <taxon>Streptomycetaceae</taxon>
        <taxon>Kitasatospora</taxon>
    </lineage>
</organism>
<evidence type="ECO:0000313" key="17">
    <source>
        <dbReference type="Proteomes" id="UP001595975"/>
    </source>
</evidence>
<dbReference type="CDD" id="cd00082">
    <property type="entry name" value="HisKA"/>
    <property type="match status" value="1"/>
</dbReference>
<evidence type="ECO:0000259" key="15">
    <source>
        <dbReference type="PROSITE" id="PS50885"/>
    </source>
</evidence>
<dbReference type="Pfam" id="PF00072">
    <property type="entry name" value="Response_reg"/>
    <property type="match status" value="1"/>
</dbReference>
<feature type="domain" description="HAMP" evidence="15">
    <location>
        <begin position="28"/>
        <end position="74"/>
    </location>
</feature>
<feature type="domain" description="HAMP" evidence="15">
    <location>
        <begin position="114"/>
        <end position="166"/>
    </location>
</feature>
<dbReference type="InterPro" id="IPR036097">
    <property type="entry name" value="HisK_dim/P_sf"/>
</dbReference>
<dbReference type="Pfam" id="PF13185">
    <property type="entry name" value="GAF_2"/>
    <property type="match status" value="1"/>
</dbReference>
<feature type="domain" description="HAMP" evidence="15">
    <location>
        <begin position="390"/>
        <end position="442"/>
    </location>
</feature>
<keyword evidence="6" id="KW-0812">Transmembrane</keyword>
<feature type="domain" description="HAMP" evidence="15">
    <location>
        <begin position="298"/>
        <end position="350"/>
    </location>
</feature>
<dbReference type="InterPro" id="IPR003661">
    <property type="entry name" value="HisK_dim/P_dom"/>
</dbReference>
<keyword evidence="11" id="KW-0175">Coiled coil</keyword>
<dbReference type="PROSITE" id="PS50110">
    <property type="entry name" value="RESPONSE_REGULATORY"/>
    <property type="match status" value="1"/>
</dbReference>
<dbReference type="InterPro" id="IPR004358">
    <property type="entry name" value="Sig_transdc_His_kin-like_C"/>
</dbReference>
<dbReference type="InterPro" id="IPR001789">
    <property type="entry name" value="Sig_transdc_resp-reg_receiver"/>
</dbReference>
<dbReference type="CDD" id="cd17546">
    <property type="entry name" value="REC_hyHK_CKI1_RcsC-like"/>
    <property type="match status" value="1"/>
</dbReference>
<dbReference type="PANTHER" id="PTHR45339">
    <property type="entry name" value="HYBRID SIGNAL TRANSDUCTION HISTIDINE KINASE J"/>
    <property type="match status" value="1"/>
</dbReference>
<keyword evidence="8" id="KW-1133">Transmembrane helix</keyword>
<dbReference type="Proteomes" id="UP001595975">
    <property type="component" value="Unassembled WGS sequence"/>
</dbReference>
<comment type="catalytic activity">
    <reaction evidence="1">
        <text>ATP + protein L-histidine = ADP + protein N-phospho-L-histidine.</text>
        <dbReference type="EC" id="2.7.13.3"/>
    </reaction>
</comment>
<dbReference type="SUPFAM" id="SSF52172">
    <property type="entry name" value="CheY-like"/>
    <property type="match status" value="2"/>
</dbReference>
<dbReference type="Pfam" id="PF02518">
    <property type="entry name" value="HATPase_c"/>
    <property type="match status" value="1"/>
</dbReference>
<evidence type="ECO:0000256" key="3">
    <source>
        <dbReference type="ARBA" id="ARBA00012438"/>
    </source>
</evidence>
<protein>
    <recommendedName>
        <fullName evidence="3">histidine kinase</fullName>
        <ecNumber evidence="3">2.7.13.3</ecNumber>
    </recommendedName>
</protein>
<evidence type="ECO:0000256" key="6">
    <source>
        <dbReference type="ARBA" id="ARBA00022692"/>
    </source>
</evidence>
<reference evidence="17" key="1">
    <citation type="journal article" date="2019" name="Int. J. Syst. Evol. Microbiol.">
        <title>The Global Catalogue of Microorganisms (GCM) 10K type strain sequencing project: providing services to taxonomists for standard genome sequencing and annotation.</title>
        <authorList>
            <consortium name="The Broad Institute Genomics Platform"/>
            <consortium name="The Broad Institute Genome Sequencing Center for Infectious Disease"/>
            <person name="Wu L."/>
            <person name="Ma J."/>
        </authorList>
    </citation>
    <scope>NUCLEOTIDE SEQUENCE [LARGE SCALE GENOMIC DNA]</scope>
    <source>
        <strain evidence="17">CGMCC 4.1437</strain>
    </source>
</reference>
<feature type="domain" description="Response regulatory" evidence="14">
    <location>
        <begin position="1344"/>
        <end position="1461"/>
    </location>
</feature>
<dbReference type="SMART" id="SM00387">
    <property type="entry name" value="HATPase_c"/>
    <property type="match status" value="1"/>
</dbReference>
<dbReference type="Pfam" id="PF00672">
    <property type="entry name" value="HAMP"/>
    <property type="match status" value="7"/>
</dbReference>
<feature type="domain" description="Histidine kinase" evidence="13">
    <location>
        <begin position="877"/>
        <end position="1108"/>
    </location>
</feature>
<dbReference type="PROSITE" id="PS50109">
    <property type="entry name" value="HIS_KIN"/>
    <property type="match status" value="1"/>
</dbReference>
<evidence type="ECO:0000313" key="16">
    <source>
        <dbReference type="EMBL" id="MFC5664335.1"/>
    </source>
</evidence>
<keyword evidence="5" id="KW-0808">Transferase</keyword>
<dbReference type="InterPro" id="IPR005467">
    <property type="entry name" value="His_kinase_dom"/>
</dbReference>
<evidence type="ECO:0000256" key="4">
    <source>
        <dbReference type="ARBA" id="ARBA00022553"/>
    </source>
</evidence>
<dbReference type="Pfam" id="PF00512">
    <property type="entry name" value="HisKA"/>
    <property type="match status" value="1"/>
</dbReference>
<dbReference type="PRINTS" id="PR00344">
    <property type="entry name" value="BCTRLSENSOR"/>
</dbReference>
<dbReference type="SUPFAM" id="SSF47384">
    <property type="entry name" value="Homodimeric domain of signal transducing histidine kinase"/>
    <property type="match status" value="1"/>
</dbReference>
<dbReference type="SUPFAM" id="SSF58104">
    <property type="entry name" value="Methyl-accepting chemotaxis protein (MCP) signaling domain"/>
    <property type="match status" value="3"/>
</dbReference>
<dbReference type="SMART" id="SM00388">
    <property type="entry name" value="HisKA"/>
    <property type="match status" value="1"/>
</dbReference>
<dbReference type="SMART" id="SM00065">
    <property type="entry name" value="GAF"/>
    <property type="match status" value="1"/>
</dbReference>
<dbReference type="InterPro" id="IPR003018">
    <property type="entry name" value="GAF"/>
</dbReference>
<evidence type="ECO:0000259" key="14">
    <source>
        <dbReference type="PROSITE" id="PS50110"/>
    </source>
</evidence>
<feature type="coiled-coil region" evidence="11">
    <location>
        <begin position="805"/>
        <end position="867"/>
    </location>
</feature>
<feature type="domain" description="HAMP" evidence="15">
    <location>
        <begin position="206"/>
        <end position="258"/>
    </location>
</feature>
<evidence type="ECO:0000256" key="8">
    <source>
        <dbReference type="ARBA" id="ARBA00022989"/>
    </source>
</evidence>
<dbReference type="Gene3D" id="3.30.565.10">
    <property type="entry name" value="Histidine kinase-like ATPase, C-terminal domain"/>
    <property type="match status" value="1"/>
</dbReference>
<dbReference type="Gene3D" id="1.20.120.1530">
    <property type="match status" value="5"/>
</dbReference>
<feature type="region of interest" description="Disordered" evidence="12">
    <location>
        <begin position="1271"/>
        <end position="1290"/>
    </location>
</feature>
<keyword evidence="17" id="KW-1185">Reference proteome</keyword>
<dbReference type="Gene3D" id="1.10.287.130">
    <property type="match status" value="1"/>
</dbReference>
<dbReference type="CDD" id="cd06225">
    <property type="entry name" value="HAMP"/>
    <property type="match status" value="7"/>
</dbReference>
<dbReference type="EMBL" id="JBHSOF010000016">
    <property type="protein sequence ID" value="MFC5664335.1"/>
    <property type="molecule type" value="Genomic_DNA"/>
</dbReference>
<accession>A0ABW0X1C4</accession>
<feature type="modified residue" description="4-aspartylphosphate" evidence="10">
    <location>
        <position position="1394"/>
    </location>
</feature>
<dbReference type="CDD" id="cd16922">
    <property type="entry name" value="HATPase_EvgS-ArcB-TorS-like"/>
    <property type="match status" value="1"/>
</dbReference>
<dbReference type="InterPro" id="IPR029016">
    <property type="entry name" value="GAF-like_dom_sf"/>
</dbReference>
<dbReference type="InterPro" id="IPR011006">
    <property type="entry name" value="CheY-like_superfamily"/>
</dbReference>
<dbReference type="SMART" id="SM00304">
    <property type="entry name" value="HAMP"/>
    <property type="match status" value="7"/>
</dbReference>
<evidence type="ECO:0000256" key="11">
    <source>
        <dbReference type="SAM" id="Coils"/>
    </source>
</evidence>
<evidence type="ECO:0000256" key="2">
    <source>
        <dbReference type="ARBA" id="ARBA00004236"/>
    </source>
</evidence>
<name>A0ABW0X1C4_9ACTN</name>
<dbReference type="Gene3D" id="3.30.450.40">
    <property type="match status" value="1"/>
</dbReference>
<keyword evidence="4 10" id="KW-0597">Phosphoprotein</keyword>
<evidence type="ECO:0000256" key="12">
    <source>
        <dbReference type="SAM" id="MobiDB-lite"/>
    </source>
</evidence>
<dbReference type="SMART" id="SM00448">
    <property type="entry name" value="REC"/>
    <property type="match status" value="1"/>
</dbReference>
<dbReference type="EC" id="2.7.13.3" evidence="3"/>
<dbReference type="PROSITE" id="PS50885">
    <property type="entry name" value="HAMP"/>
    <property type="match status" value="7"/>
</dbReference>
<feature type="region of interest" description="Disordered" evidence="12">
    <location>
        <begin position="1112"/>
        <end position="1170"/>
    </location>
</feature>
<sequence length="1464" mass="154789">MAGSTPPTASRGRGSAGYAAAQVGEPDLRLLLAGLTAVRDGDFGTRLPADADGLLGEIATVFNGMVDQLSHFTSEVTRVAREVGTEGRLGGQAQVPGVSGTWEDLTDSVNAMAGNLTTQVRDIAEVATAVAKGDLSQKITVDARGEILELKNTVNTMVDQLSSFAGEVTRVAREVGTEGILGGQADVKGVSGTWRDLTDSVNFMAGNLTGQVRAIAQVATAVARGDLSQKITVTARGEILELKTTINTMVDQLSSFAGEVTRVAREVGTEGRLGGQADVRDVSGTWRDLTESVNVMADNLTAQVRAIASVTTAVAEGDLTQKIRVDARGEILELKETINTMVDQLGAFADEVTRVAREVGTEGNLGGQATVRGVSGTWKDLTDNVNVMASNLTGQVRSIAQVATAVARGDLSQKITVEAKGEVAALAGVINTMVDTLSAFADEVTRVAREVGTEGTLGGQARVPNVAGTWKDLTDNVNFMAHNLTSQVRNIAQVTTAVANGDLTRKIDVDARGEILELKTTINTMVDQLGAFADEVTRVAREVGTEGRLGGQAKVEGVSGTWKRLTENVNELAGNLTRQVRAIAEVTSAVAAGDLTRSITVDASGEVADLKDNVNFMVESLRETTRANEEQDWLKTNLARISALMQGRRDLAAVAESIMDELTPLVGAQCGAFYLTEEDGAGTVLRLVASFAFPDGERPDRFRLGESFVGQVARSRRTIAVDRLPAGYLAVSSGLGRTEELSLVVLPIVVEGAVLGVIELASLRPFTPVHRDLLDQLMETIGVNVNSIVAGARTDELLGESQRLTAELRVRSEELQARQEELQASNAELEDKAELLAAQNRDIETKNLEIEQARQELEDRAHQLSLASRYKSEFLANMSHELRTPLNSLLILAQLLAQNPTRNLSAKQVEYAGIIHSAGSDLLQLINDILDLSKVEAGKMDLTVEPVPLPALLDYVEATFRPMTSQKSLAFAVRTGTGVPGELTTDDYRLRQVLRNLLSNAVKFTEKGRVELLIEGVEGAAVPDTVRRGAPVLAFRVVDTGIGIARQHLETVFGAFQQADGTTSRRYGGTGLGLSISREIAHLLGGAITAESTPGQGSTFTLYLPVTCPDPEATGSALPRPAGVPEAGGGGRPERVTGGSGPDASDADADAATDAATDASGASGADDRPPVLPRRLLVVEGRPKGLLSLVAESAVADVARYAEAEAGRDVEIVTAVDTQEAAATLAAGPCHCVVLELDLPDTAAADLLADMDRDPALLGVPVLAHTSRGLAAAASSDDDEEEEDGRAHGGRARRVEYISSLDELRERIALHMSADRPGDVLPLRSAGAQDWAAPDTDAAFAGRTALVVDDDDRNLYAITGILELHGMRVLQAENGRAALDVLAANPRLDVILMDVMMPEMDGYTATAAIRAMPEHARLPIIAVTAKAMIGDREKSLASGASDYITKPVDAGELVNRIKHQLDGS</sequence>
<evidence type="ECO:0000256" key="9">
    <source>
        <dbReference type="ARBA" id="ARBA00023012"/>
    </source>
</evidence>
<keyword evidence="7" id="KW-0418">Kinase</keyword>
<comment type="caution">
    <text evidence="16">The sequence shown here is derived from an EMBL/GenBank/DDBJ whole genome shotgun (WGS) entry which is preliminary data.</text>
</comment>
<evidence type="ECO:0000256" key="5">
    <source>
        <dbReference type="ARBA" id="ARBA00022679"/>
    </source>
</evidence>
<evidence type="ECO:0000259" key="13">
    <source>
        <dbReference type="PROSITE" id="PS50109"/>
    </source>
</evidence>
<dbReference type="InterPro" id="IPR003660">
    <property type="entry name" value="HAMP_dom"/>
</dbReference>
<dbReference type="SUPFAM" id="SSF55781">
    <property type="entry name" value="GAF domain-like"/>
    <property type="match status" value="1"/>
</dbReference>
<comment type="subcellular location">
    <subcellularLocation>
        <location evidence="2">Cell membrane</location>
    </subcellularLocation>
</comment>
<dbReference type="InterPro" id="IPR036890">
    <property type="entry name" value="HATPase_C_sf"/>
</dbReference>
<gene>
    <name evidence="16" type="ORF">ACFP3U_15245</name>
</gene>